<name>A0AAD5L952_PYTIN</name>
<reference evidence="1" key="1">
    <citation type="submission" date="2021-12" db="EMBL/GenBank/DDBJ databases">
        <title>Prjna785345.</title>
        <authorList>
            <person name="Rujirawat T."/>
            <person name="Krajaejun T."/>
        </authorList>
    </citation>
    <scope>NUCLEOTIDE SEQUENCE</scope>
    <source>
        <strain evidence="1">Pi057C3</strain>
    </source>
</reference>
<keyword evidence="2" id="KW-1185">Reference proteome</keyword>
<comment type="caution">
    <text evidence="1">The sequence shown here is derived from an EMBL/GenBank/DDBJ whole genome shotgun (WGS) entry which is preliminary data.</text>
</comment>
<evidence type="ECO:0000313" key="1">
    <source>
        <dbReference type="EMBL" id="KAJ0390841.1"/>
    </source>
</evidence>
<dbReference type="Proteomes" id="UP001209570">
    <property type="component" value="Unassembled WGS sequence"/>
</dbReference>
<evidence type="ECO:0000313" key="2">
    <source>
        <dbReference type="Proteomes" id="UP001209570"/>
    </source>
</evidence>
<dbReference type="AlphaFoldDB" id="A0AAD5L952"/>
<accession>A0AAD5L952</accession>
<protein>
    <submittedName>
        <fullName evidence="1">Uncharacterized protein</fullName>
    </submittedName>
</protein>
<gene>
    <name evidence="1" type="ORF">P43SY_010441</name>
</gene>
<dbReference type="EMBL" id="JAKCXM010001564">
    <property type="protein sequence ID" value="KAJ0390841.1"/>
    <property type="molecule type" value="Genomic_DNA"/>
</dbReference>
<sequence>MTAPSAAPGVVVDGRPLTFPPTDPRLADYLRVPAGVGAARTSVVFARLPYPYPLGAVRGRSSTVRMTDLVNIHFTRPIAGVPLQHVRGQTPYFPNYEPVRQRTASIIERYGPQLKNMTDLLATNPWDAMWAGRTRHLFLFDPTKLDDAQVQWLFQVLTFMFQYRRHIWQRLHWFPLSRQPQLGAVSTAMYAARMTADRELTTAFAALCAVAPPGVGTSLFWCEPAFWCLPAKQCSWVVDDPSTPFATQLRELDLLEPVRVGWASAPGRFVEALISEQLDVLDSHQGYCWELPAPWNDPAYRPQV</sequence>
<proteinExistence type="predicted"/>
<organism evidence="1 2">
    <name type="scientific">Pythium insidiosum</name>
    <name type="common">Pythiosis disease agent</name>
    <dbReference type="NCBI Taxonomy" id="114742"/>
    <lineage>
        <taxon>Eukaryota</taxon>
        <taxon>Sar</taxon>
        <taxon>Stramenopiles</taxon>
        <taxon>Oomycota</taxon>
        <taxon>Peronosporomycetes</taxon>
        <taxon>Pythiales</taxon>
        <taxon>Pythiaceae</taxon>
        <taxon>Pythium</taxon>
    </lineage>
</organism>